<reference evidence="1 2" key="1">
    <citation type="journal article" date="2018" name="Mol. Ecol.">
        <title>The obligate alkalophilic soda-lake fungus Sodiomyces alkalinus has shifted to a protein diet.</title>
        <authorList>
            <person name="Grum-Grzhimaylo A.A."/>
            <person name="Falkoski D.L."/>
            <person name="van den Heuvel J."/>
            <person name="Valero-Jimenez C.A."/>
            <person name="Min B."/>
            <person name="Choi I.G."/>
            <person name="Lipzen A."/>
            <person name="Daum C.G."/>
            <person name="Aanen D.K."/>
            <person name="Tsang A."/>
            <person name="Henrissat B."/>
            <person name="Bilanenko E.N."/>
            <person name="de Vries R.P."/>
            <person name="van Kan J.A.L."/>
            <person name="Grigoriev I.V."/>
            <person name="Debets A.J.M."/>
        </authorList>
    </citation>
    <scope>NUCLEOTIDE SEQUENCE [LARGE SCALE GENOMIC DNA]</scope>
    <source>
        <strain evidence="1 2">F11</strain>
    </source>
</reference>
<protein>
    <submittedName>
        <fullName evidence="1">Uncharacterized protein</fullName>
    </submittedName>
</protein>
<organism evidence="1 2">
    <name type="scientific">Sodiomyces alkalinus (strain CBS 110278 / VKM F-3762 / F11)</name>
    <name type="common">Alkaliphilic filamentous fungus</name>
    <dbReference type="NCBI Taxonomy" id="1314773"/>
    <lineage>
        <taxon>Eukaryota</taxon>
        <taxon>Fungi</taxon>
        <taxon>Dikarya</taxon>
        <taxon>Ascomycota</taxon>
        <taxon>Pezizomycotina</taxon>
        <taxon>Sordariomycetes</taxon>
        <taxon>Hypocreomycetidae</taxon>
        <taxon>Glomerellales</taxon>
        <taxon>Plectosphaerellaceae</taxon>
        <taxon>Sodiomyces</taxon>
    </lineage>
</organism>
<dbReference type="AlphaFoldDB" id="A0A3N2Q4J2"/>
<dbReference type="Proteomes" id="UP000272025">
    <property type="component" value="Unassembled WGS sequence"/>
</dbReference>
<sequence length="155" mass="17673">MSKAGQPGASYMISSEYGFLAYFFEVQEHPGTGRREYALICRYGTDQQPQLHEFQHISRCRRCQSIFYHHLIHRASLPDPPGDTASGISHQSRRVEAADLPISASLTAPEIQVDHHFRVAKRLPETLQLELPESTKPSLQHFLDKLLGPMPYFQK</sequence>
<accession>A0A3N2Q4J2</accession>
<dbReference type="RefSeq" id="XP_028469331.1">
    <property type="nucleotide sequence ID" value="XM_028614890.1"/>
</dbReference>
<evidence type="ECO:0000313" key="2">
    <source>
        <dbReference type="Proteomes" id="UP000272025"/>
    </source>
</evidence>
<gene>
    <name evidence="1" type="ORF">SODALDRAFT_377190</name>
</gene>
<keyword evidence="2" id="KW-1185">Reference proteome</keyword>
<evidence type="ECO:0000313" key="1">
    <source>
        <dbReference type="EMBL" id="ROT41525.1"/>
    </source>
</evidence>
<dbReference type="GeneID" id="39583367"/>
<proteinExistence type="predicted"/>
<name>A0A3N2Q4J2_SODAK</name>
<dbReference type="EMBL" id="ML119052">
    <property type="protein sequence ID" value="ROT41525.1"/>
    <property type="molecule type" value="Genomic_DNA"/>
</dbReference>